<dbReference type="InterPro" id="IPR009332">
    <property type="entry name" value="Med22"/>
</dbReference>
<dbReference type="Pfam" id="PF06179">
    <property type="entry name" value="Med22"/>
    <property type="match status" value="1"/>
</dbReference>
<evidence type="ECO:0000256" key="5">
    <source>
        <dbReference type="ARBA" id="ARBA00023242"/>
    </source>
</evidence>
<name>A0A9W9CIA9_9PLEO</name>
<keyword evidence="3" id="KW-0805">Transcription regulation</keyword>
<evidence type="ECO:0000313" key="7">
    <source>
        <dbReference type="Proteomes" id="UP001140560"/>
    </source>
</evidence>
<evidence type="ECO:0000256" key="2">
    <source>
        <dbReference type="ARBA" id="ARBA00005942"/>
    </source>
</evidence>
<evidence type="ECO:0000256" key="1">
    <source>
        <dbReference type="ARBA" id="ARBA00004123"/>
    </source>
</evidence>
<dbReference type="GO" id="GO:0006357">
    <property type="term" value="P:regulation of transcription by RNA polymerase II"/>
    <property type="evidence" value="ECO:0007669"/>
    <property type="project" value="InterPro"/>
</dbReference>
<comment type="similarity">
    <text evidence="2">Belongs to the Mediator complex subunit 22 family.</text>
</comment>
<evidence type="ECO:0000256" key="4">
    <source>
        <dbReference type="ARBA" id="ARBA00023163"/>
    </source>
</evidence>
<keyword evidence="7" id="KW-1185">Reference proteome</keyword>
<evidence type="ECO:0000256" key="3">
    <source>
        <dbReference type="ARBA" id="ARBA00023015"/>
    </source>
</evidence>
<dbReference type="GO" id="GO:0016592">
    <property type="term" value="C:mediator complex"/>
    <property type="evidence" value="ECO:0007669"/>
    <property type="project" value="InterPro"/>
</dbReference>
<sequence length="151" mass="16337">MPPRLLAKTEQLCNSIADNRNADPWGGDGYLSTILRTIKMEESSDYAPAGQTRLNGAYDYATSAYKELVIKEQAAGLIKTAQDISTLIRDLQELWLFGGLDTLSDPADEEASRVKAIAVAEMIEVLAKKELVKGEDKGTGDGVMKVEEGGT</sequence>
<proteinExistence type="inferred from homology"/>
<keyword evidence="5" id="KW-0539">Nucleus</keyword>
<accession>A0A9W9CIA9</accession>
<evidence type="ECO:0000313" key="6">
    <source>
        <dbReference type="EMBL" id="KAJ4363674.1"/>
    </source>
</evidence>
<reference evidence="6" key="1">
    <citation type="submission" date="2022-10" db="EMBL/GenBank/DDBJ databases">
        <title>Tapping the CABI collections for fungal endophytes: first genome assemblies for Collariella, Neodidymelliopsis, Ascochyta clinopodiicola, Didymella pomorum, Didymosphaeria variabile, Neocosmospora piperis and Neocucurbitaria cava.</title>
        <authorList>
            <person name="Hill R."/>
        </authorList>
    </citation>
    <scope>NUCLEOTIDE SEQUENCE</scope>
    <source>
        <strain evidence="6">IMI 356814</strain>
    </source>
</reference>
<protein>
    <submittedName>
        <fullName evidence="6">Uncharacterized protein</fullName>
    </submittedName>
</protein>
<dbReference type="AlphaFoldDB" id="A0A9W9CIA9"/>
<comment type="caution">
    <text evidence="6">The sequence shown here is derived from an EMBL/GenBank/DDBJ whole genome shotgun (WGS) entry which is preliminary data.</text>
</comment>
<dbReference type="EMBL" id="JAPEUY010000019">
    <property type="protein sequence ID" value="KAJ4363674.1"/>
    <property type="molecule type" value="Genomic_DNA"/>
</dbReference>
<dbReference type="GO" id="GO:0003712">
    <property type="term" value="F:transcription coregulator activity"/>
    <property type="evidence" value="ECO:0007669"/>
    <property type="project" value="InterPro"/>
</dbReference>
<organism evidence="6 7">
    <name type="scientific">Neocucurbitaria cava</name>
    <dbReference type="NCBI Taxonomy" id="798079"/>
    <lineage>
        <taxon>Eukaryota</taxon>
        <taxon>Fungi</taxon>
        <taxon>Dikarya</taxon>
        <taxon>Ascomycota</taxon>
        <taxon>Pezizomycotina</taxon>
        <taxon>Dothideomycetes</taxon>
        <taxon>Pleosporomycetidae</taxon>
        <taxon>Pleosporales</taxon>
        <taxon>Pleosporineae</taxon>
        <taxon>Cucurbitariaceae</taxon>
        <taxon>Neocucurbitaria</taxon>
    </lineage>
</organism>
<comment type="subcellular location">
    <subcellularLocation>
        <location evidence="1">Nucleus</location>
    </subcellularLocation>
</comment>
<keyword evidence="4" id="KW-0804">Transcription</keyword>
<dbReference type="OrthoDB" id="203279at2759"/>
<dbReference type="Proteomes" id="UP001140560">
    <property type="component" value="Unassembled WGS sequence"/>
</dbReference>
<gene>
    <name evidence="6" type="ORF">N0V83_009970</name>
</gene>